<evidence type="ECO:0000313" key="2">
    <source>
        <dbReference type="Proteomes" id="UP000315647"/>
    </source>
</evidence>
<evidence type="ECO:0000313" key="1">
    <source>
        <dbReference type="EMBL" id="QDT27130.1"/>
    </source>
</evidence>
<dbReference type="EMBL" id="CP037421">
    <property type="protein sequence ID" value="QDT27130.1"/>
    <property type="molecule type" value="Genomic_DNA"/>
</dbReference>
<dbReference type="AlphaFoldDB" id="A0A518A5K2"/>
<reference evidence="1 2" key="1">
    <citation type="submission" date="2019-03" db="EMBL/GenBank/DDBJ databases">
        <title>Deep-cultivation of Planctomycetes and their phenomic and genomic characterization uncovers novel biology.</title>
        <authorList>
            <person name="Wiegand S."/>
            <person name="Jogler M."/>
            <person name="Boedeker C."/>
            <person name="Pinto D."/>
            <person name="Vollmers J."/>
            <person name="Rivas-Marin E."/>
            <person name="Kohn T."/>
            <person name="Peeters S.H."/>
            <person name="Heuer A."/>
            <person name="Rast P."/>
            <person name="Oberbeckmann S."/>
            <person name="Bunk B."/>
            <person name="Jeske O."/>
            <person name="Meyerdierks A."/>
            <person name="Storesund J.E."/>
            <person name="Kallscheuer N."/>
            <person name="Luecker S."/>
            <person name="Lage O.M."/>
            <person name="Pohl T."/>
            <person name="Merkel B.J."/>
            <person name="Hornburger P."/>
            <person name="Mueller R.-W."/>
            <person name="Bruemmer F."/>
            <person name="Labrenz M."/>
            <person name="Spormann A.M."/>
            <person name="Op den Camp H."/>
            <person name="Overmann J."/>
            <person name="Amann R."/>
            <person name="Jetten M.S.M."/>
            <person name="Mascher T."/>
            <person name="Medema M.H."/>
            <person name="Devos D.P."/>
            <person name="Kaster A.-K."/>
            <person name="Ovreas L."/>
            <person name="Rohde M."/>
            <person name="Galperin M.Y."/>
            <person name="Jogler C."/>
        </authorList>
    </citation>
    <scope>NUCLEOTIDE SEQUENCE [LARGE SCALE GENOMIC DNA]</scope>
    <source>
        <strain evidence="1 2">Enr10</strain>
    </source>
</reference>
<sequence precursor="true">MVNKKTGLLLLALTGFSIPVWFHATNAEQQSTHPRQTTKRHQAVLQQIPPRVKLPSAQGEQAGKTAETPSTKPAVISSDMISQLTSEEILQRLVGKWEQTKSTSKQILTIEENGKATMIVEPQGLWTTILGERVIIDIEWSLNQGKLTLRTVGGKPENKVDYINQLWGSEFVREIHTIEDKMFTLRDDSGEVNQKWIRTSY</sequence>
<accession>A0A518A5K2</accession>
<proteinExistence type="predicted"/>
<dbReference type="Proteomes" id="UP000315647">
    <property type="component" value="Chromosome"/>
</dbReference>
<keyword evidence="2" id="KW-1185">Reference proteome</keyword>
<accession>A0A517Q658</accession>
<gene>
    <name evidence="1" type="ORF">Enr10x_24440</name>
</gene>
<protein>
    <submittedName>
        <fullName evidence="1">Uncharacterized protein</fullName>
    </submittedName>
</protein>
<dbReference type="RefSeq" id="WP_145107611.1">
    <property type="nucleotide sequence ID" value="NZ_CP036277.1"/>
</dbReference>
<name>A0A518A5K2_9PLAN</name>
<organism evidence="1 2">
    <name type="scientific">Gimesia panareensis</name>
    <dbReference type="NCBI Taxonomy" id="2527978"/>
    <lineage>
        <taxon>Bacteria</taxon>
        <taxon>Pseudomonadati</taxon>
        <taxon>Planctomycetota</taxon>
        <taxon>Planctomycetia</taxon>
        <taxon>Planctomycetales</taxon>
        <taxon>Planctomycetaceae</taxon>
        <taxon>Gimesia</taxon>
    </lineage>
</organism>